<feature type="region of interest" description="Disordered" evidence="1">
    <location>
        <begin position="358"/>
        <end position="498"/>
    </location>
</feature>
<name>A0AAV0ASS0_PHAPC</name>
<dbReference type="EMBL" id="CALTRL010001089">
    <property type="protein sequence ID" value="CAH7670923.1"/>
    <property type="molecule type" value="Genomic_DNA"/>
</dbReference>
<dbReference type="Pfam" id="PF00620">
    <property type="entry name" value="RhoGAP"/>
    <property type="match status" value="1"/>
</dbReference>
<dbReference type="SMART" id="SM00324">
    <property type="entry name" value="RhoGAP"/>
    <property type="match status" value="1"/>
</dbReference>
<evidence type="ECO:0000313" key="4">
    <source>
        <dbReference type="Proteomes" id="UP001153365"/>
    </source>
</evidence>
<feature type="compositionally biased region" description="Polar residues" evidence="1">
    <location>
        <begin position="380"/>
        <end position="396"/>
    </location>
</feature>
<protein>
    <submittedName>
        <fullName evidence="3">Expressed protein</fullName>
    </submittedName>
</protein>
<dbReference type="Gene3D" id="1.10.555.10">
    <property type="entry name" value="Rho GTPase activation protein"/>
    <property type="match status" value="1"/>
</dbReference>
<sequence>MRQREYRAPYFLIGSGDPTSVSELSKIFTTAPNYGRDQDLSEESTEVLCEVLVNYIRNLPEPIFDTNLWEFLWGFCIESGFEDSGPIKRKSVTKKVFEIMPTRNLSLITCLIEFLNKLVLVPENFLSPEAISEVLGPTFLCVKKSVDFAFKSNLTAQALITIFQARKALCWMIRFWQEVVTVDEKLEFSDGIETPVIHNAESKLYSEGSGFPKQDEAILEAEGFYNYKKLPEELIVDSKQHKDLDSRDKDVEWVSLIPHTPSFISTSFLPTRSKPISPVSAISESVCLSIHHSSCKRFSDLTSVSNIIDLGRYDLELSMKRLSKLRCSISESDRGFSNSKLTESFKYSAQIDTRVPVKSAKKSDELESPLKLSSALPQPEYSSSLGMDESSVSPISPRSDYKEHRTLNCLKSRSTGNFGISKKQSPNNKTTKSSHKDKFSSHENFQDEISSSTKIRSFPRNSSNLSLRISPNNINRLKPNTSNPRCAAPTGILPPTASTRDRWSSIPYDCSMNEKTKAALEKARALQLRSALRATKSKISVTAPLLDGKEKINAALAQVLTCQNELLNLSEILRSLESNYSK</sequence>
<accession>A0AAV0ASS0</accession>
<reference evidence="3" key="1">
    <citation type="submission" date="2022-06" db="EMBL/GenBank/DDBJ databases">
        <authorList>
            <consortium name="SYNGENTA / RWTH Aachen University"/>
        </authorList>
    </citation>
    <scope>NUCLEOTIDE SEQUENCE</scope>
</reference>
<proteinExistence type="predicted"/>
<dbReference type="AlphaFoldDB" id="A0AAV0ASS0"/>
<keyword evidence="4" id="KW-1185">Reference proteome</keyword>
<dbReference type="Proteomes" id="UP001153365">
    <property type="component" value="Unassembled WGS sequence"/>
</dbReference>
<evidence type="ECO:0000259" key="2">
    <source>
        <dbReference type="PROSITE" id="PS50238"/>
    </source>
</evidence>
<organism evidence="3 4">
    <name type="scientific">Phakopsora pachyrhizi</name>
    <name type="common">Asian soybean rust disease fungus</name>
    <dbReference type="NCBI Taxonomy" id="170000"/>
    <lineage>
        <taxon>Eukaryota</taxon>
        <taxon>Fungi</taxon>
        <taxon>Dikarya</taxon>
        <taxon>Basidiomycota</taxon>
        <taxon>Pucciniomycotina</taxon>
        <taxon>Pucciniomycetes</taxon>
        <taxon>Pucciniales</taxon>
        <taxon>Phakopsoraceae</taxon>
        <taxon>Phakopsora</taxon>
    </lineage>
</organism>
<dbReference type="SUPFAM" id="SSF48350">
    <property type="entry name" value="GTPase activation domain, GAP"/>
    <property type="match status" value="1"/>
</dbReference>
<dbReference type="GO" id="GO:0007165">
    <property type="term" value="P:signal transduction"/>
    <property type="evidence" value="ECO:0007669"/>
    <property type="project" value="InterPro"/>
</dbReference>
<feature type="domain" description="Rho-GAP" evidence="2">
    <location>
        <begin position="1"/>
        <end position="170"/>
    </location>
</feature>
<dbReference type="PROSITE" id="PS50238">
    <property type="entry name" value="RHOGAP"/>
    <property type="match status" value="1"/>
</dbReference>
<dbReference type="InterPro" id="IPR000198">
    <property type="entry name" value="RhoGAP_dom"/>
</dbReference>
<feature type="compositionally biased region" description="Polar residues" evidence="1">
    <location>
        <begin position="447"/>
        <end position="484"/>
    </location>
</feature>
<gene>
    <name evidence="3" type="ORF">PPACK8108_LOCUS5670</name>
</gene>
<dbReference type="InterPro" id="IPR008936">
    <property type="entry name" value="Rho_GTPase_activation_prot"/>
</dbReference>
<comment type="caution">
    <text evidence="3">The sequence shown here is derived from an EMBL/GenBank/DDBJ whole genome shotgun (WGS) entry which is preliminary data.</text>
</comment>
<feature type="compositionally biased region" description="Basic and acidic residues" evidence="1">
    <location>
        <begin position="434"/>
        <end position="445"/>
    </location>
</feature>
<evidence type="ECO:0000313" key="3">
    <source>
        <dbReference type="EMBL" id="CAH7670923.1"/>
    </source>
</evidence>
<evidence type="ECO:0000256" key="1">
    <source>
        <dbReference type="SAM" id="MobiDB-lite"/>
    </source>
</evidence>
<feature type="compositionally biased region" description="Polar residues" evidence="1">
    <location>
        <begin position="409"/>
        <end position="431"/>
    </location>
</feature>